<gene>
    <name evidence="1" type="ORF">SAMN05660742_12128</name>
</gene>
<dbReference type="SUPFAM" id="SSF48452">
    <property type="entry name" value="TPR-like"/>
    <property type="match status" value="1"/>
</dbReference>
<dbReference type="InterPro" id="IPR011990">
    <property type="entry name" value="TPR-like_helical_dom_sf"/>
</dbReference>
<dbReference type="AlphaFoldDB" id="A0A1H7CDR2"/>
<evidence type="ECO:0008006" key="3">
    <source>
        <dbReference type="Google" id="ProtNLM"/>
    </source>
</evidence>
<accession>A0A1H7CDR2</accession>
<proteinExistence type="predicted"/>
<sequence length="290" mass="32711">MGKASKKLAKNQKKNKLVELKAKITEYKETGNVKEALDIVIELFNLKCYDVEVLFDAAELYFLDGDYDRATVWANKTMEFEGAHIGARILLSRICFLKDRPKDGLAVLEFILNTTQHLTDQQAGAIQEILESLESPTRELFIEYPHIIEFMNPVENLKKAEVLPGLNQSEERVDRKKNLVVKVDQEAAEINDIVQSVQTLKMEIANQKVSLQEKITLYNKAAGQAYYEDQLGDAEILLLAALELDEYNGESLRNMVLLAVAAHDTIGALQYAAKLPTTDFALLKLIKDHV</sequence>
<dbReference type="RefSeq" id="WP_091834531.1">
    <property type="nucleotide sequence ID" value="NZ_FNZK01000021.1"/>
</dbReference>
<dbReference type="Gene3D" id="1.25.40.10">
    <property type="entry name" value="Tetratricopeptide repeat domain"/>
    <property type="match status" value="1"/>
</dbReference>
<dbReference type="EMBL" id="FNZK01000021">
    <property type="protein sequence ID" value="SEJ87616.1"/>
    <property type="molecule type" value="Genomic_DNA"/>
</dbReference>
<name>A0A1H7CDR2_9FIRM</name>
<evidence type="ECO:0000313" key="2">
    <source>
        <dbReference type="Proteomes" id="UP000199662"/>
    </source>
</evidence>
<evidence type="ECO:0000313" key="1">
    <source>
        <dbReference type="EMBL" id="SEJ87616.1"/>
    </source>
</evidence>
<reference evidence="1 2" key="1">
    <citation type="submission" date="2016-10" db="EMBL/GenBank/DDBJ databases">
        <authorList>
            <person name="de Groot N.N."/>
        </authorList>
    </citation>
    <scope>NUCLEOTIDE SEQUENCE [LARGE SCALE GENOMIC DNA]</scope>
    <source>
        <strain evidence="1 2">DSM 2179</strain>
    </source>
</reference>
<protein>
    <recommendedName>
        <fullName evidence="3">Tetratricopeptide repeat-containing protein</fullName>
    </recommendedName>
</protein>
<dbReference type="STRING" id="84035.SAMN05660742_12128"/>
<keyword evidence="2" id="KW-1185">Reference proteome</keyword>
<dbReference type="Proteomes" id="UP000199662">
    <property type="component" value="Unassembled WGS sequence"/>
</dbReference>
<organism evidence="1 2">
    <name type="scientific">Propionispira arboris</name>
    <dbReference type="NCBI Taxonomy" id="84035"/>
    <lineage>
        <taxon>Bacteria</taxon>
        <taxon>Bacillati</taxon>
        <taxon>Bacillota</taxon>
        <taxon>Negativicutes</taxon>
        <taxon>Selenomonadales</taxon>
        <taxon>Selenomonadaceae</taxon>
        <taxon>Propionispira</taxon>
    </lineage>
</organism>